<feature type="compositionally biased region" description="Basic and acidic residues" evidence="1">
    <location>
        <begin position="199"/>
        <end position="215"/>
    </location>
</feature>
<proteinExistence type="predicted"/>
<organism evidence="3 5">
    <name type="scientific">Prunus armeniaca</name>
    <name type="common">Apricot</name>
    <name type="synonym">Armeniaca vulgaris</name>
    <dbReference type="NCBI Taxonomy" id="36596"/>
    <lineage>
        <taxon>Eukaryota</taxon>
        <taxon>Viridiplantae</taxon>
        <taxon>Streptophyta</taxon>
        <taxon>Embryophyta</taxon>
        <taxon>Tracheophyta</taxon>
        <taxon>Spermatophyta</taxon>
        <taxon>Magnoliopsida</taxon>
        <taxon>eudicotyledons</taxon>
        <taxon>Gunneridae</taxon>
        <taxon>Pentapetalae</taxon>
        <taxon>rosids</taxon>
        <taxon>fabids</taxon>
        <taxon>Rosales</taxon>
        <taxon>Rosaceae</taxon>
        <taxon>Amygdaloideae</taxon>
        <taxon>Amygdaleae</taxon>
        <taxon>Prunus</taxon>
    </lineage>
</organism>
<dbReference type="EMBL" id="CAEKKB010000006">
    <property type="protein sequence ID" value="CAB4315997.1"/>
    <property type="molecule type" value="Genomic_DNA"/>
</dbReference>
<evidence type="ECO:0000256" key="1">
    <source>
        <dbReference type="SAM" id="MobiDB-lite"/>
    </source>
</evidence>
<dbReference type="OrthoDB" id="1153117at2759"/>
<keyword evidence="5" id="KW-1185">Reference proteome</keyword>
<accession>A0A6J5XUJ1</accession>
<protein>
    <submittedName>
        <fullName evidence="3">Uncharacterized protein</fullName>
    </submittedName>
</protein>
<evidence type="ECO:0000313" key="4">
    <source>
        <dbReference type="Proteomes" id="UP000507222"/>
    </source>
</evidence>
<feature type="compositionally biased region" description="Basic and acidic residues" evidence="1">
    <location>
        <begin position="224"/>
        <end position="233"/>
    </location>
</feature>
<reference evidence="5" key="1">
    <citation type="journal article" date="2020" name="Genome Biol.">
        <title>Gamete binning: chromosome-level and haplotype-resolved genome assembly enabled by high-throughput single-cell sequencing of gamete genomes.</title>
        <authorList>
            <person name="Campoy J.A."/>
            <person name="Sun H."/>
            <person name="Goel M."/>
            <person name="Jiao W.-B."/>
            <person name="Folz-Donahue K."/>
            <person name="Wang N."/>
            <person name="Rubio M."/>
            <person name="Liu C."/>
            <person name="Kukat C."/>
            <person name="Ruiz D."/>
            <person name="Huettel B."/>
            <person name="Schneeberger K."/>
        </authorList>
    </citation>
    <scope>NUCLEOTIDE SEQUENCE [LARGE SCALE GENOMIC DNA]</scope>
    <source>
        <strain evidence="5">cv. Rojo Pasion</strain>
    </source>
</reference>
<feature type="region of interest" description="Disordered" evidence="1">
    <location>
        <begin position="284"/>
        <end position="321"/>
    </location>
</feature>
<evidence type="ECO:0000313" key="3">
    <source>
        <dbReference type="EMBL" id="CAB4315997.1"/>
    </source>
</evidence>
<gene>
    <name evidence="2" type="ORF">CURHAP_LOCUS40938</name>
    <name evidence="3" type="ORF">ORAREDHAP_LOCUS40852</name>
</gene>
<reference evidence="3 4" key="2">
    <citation type="submission" date="2020-05" db="EMBL/GenBank/DDBJ databases">
        <authorList>
            <person name="Campoy J."/>
            <person name="Schneeberger K."/>
            <person name="Spophaly S."/>
        </authorList>
    </citation>
    <scope>NUCLEOTIDE SEQUENCE [LARGE SCALE GENOMIC DNA]</scope>
    <source>
        <strain evidence="3">PruArmRojPasFocal</strain>
    </source>
</reference>
<sequence length="358" mass="40073">MAGYDYGYRSGYSNSKGAGPHPNEWSKTSYADDECRTVIVDADGTQRTIIGCTPLHNPEAYVTKTETIIQERILGPVFPAAYKHSSPSTVVVEPVKQYGYADDKWRRPSSPVKGYGYSADDHKLRRPSSPEKGYGYSVDDHNKLRRPTSPVKGYGHPVDDHNKLRRPSSPVKGYGYPVDDYNKLHKPSSPVKGYGYAADDQRLRRPSSPEHDYPREVGNFLTKVHTEASRDQPSRVGPLSGVNWRQPPHQTGHNGTTGYGDYSDYNNKPLYKPNGNTNYNDYHRKNDSGSTGPTIISNGARPIRSTWAPPAPGREGRLTTPTDDIETALRFLKESAKRDEYQTDAAKRNVRFNVPSWP</sequence>
<evidence type="ECO:0000313" key="5">
    <source>
        <dbReference type="Proteomes" id="UP000507245"/>
    </source>
</evidence>
<dbReference type="Proteomes" id="UP000507245">
    <property type="component" value="Unassembled WGS sequence"/>
</dbReference>
<dbReference type="Proteomes" id="UP000507222">
    <property type="component" value="Unassembled WGS sequence"/>
</dbReference>
<feature type="region of interest" description="Disordered" evidence="1">
    <location>
        <begin position="109"/>
        <end position="260"/>
    </location>
</feature>
<dbReference type="AlphaFoldDB" id="A0A6J5XUJ1"/>
<name>A0A6J5XUJ1_PRUAR</name>
<evidence type="ECO:0000313" key="2">
    <source>
        <dbReference type="EMBL" id="CAB4285187.1"/>
    </source>
</evidence>
<feature type="compositionally biased region" description="Polar residues" evidence="1">
    <location>
        <begin position="288"/>
        <end position="297"/>
    </location>
</feature>
<dbReference type="EMBL" id="CAEKDK010000006">
    <property type="protein sequence ID" value="CAB4285187.1"/>
    <property type="molecule type" value="Genomic_DNA"/>
</dbReference>